<comment type="caution">
    <text evidence="1">The sequence shown here is derived from an EMBL/GenBank/DDBJ whole genome shotgun (WGS) entry which is preliminary data.</text>
</comment>
<gene>
    <name evidence="1" type="ORF">GCM10010517_44280</name>
</gene>
<proteinExistence type="predicted"/>
<name>A0ABN3W0E8_9ACTN</name>
<organism evidence="1 2">
    <name type="scientific">Streptosporangium fragile</name>
    <dbReference type="NCBI Taxonomy" id="46186"/>
    <lineage>
        <taxon>Bacteria</taxon>
        <taxon>Bacillati</taxon>
        <taxon>Actinomycetota</taxon>
        <taxon>Actinomycetes</taxon>
        <taxon>Streptosporangiales</taxon>
        <taxon>Streptosporangiaceae</taxon>
        <taxon>Streptosporangium</taxon>
    </lineage>
</organism>
<evidence type="ECO:0000313" key="2">
    <source>
        <dbReference type="Proteomes" id="UP001500831"/>
    </source>
</evidence>
<reference evidence="2" key="1">
    <citation type="journal article" date="2019" name="Int. J. Syst. Evol. Microbiol.">
        <title>The Global Catalogue of Microorganisms (GCM) 10K type strain sequencing project: providing services to taxonomists for standard genome sequencing and annotation.</title>
        <authorList>
            <consortium name="The Broad Institute Genomics Platform"/>
            <consortium name="The Broad Institute Genome Sequencing Center for Infectious Disease"/>
            <person name="Wu L."/>
            <person name="Ma J."/>
        </authorList>
    </citation>
    <scope>NUCLEOTIDE SEQUENCE [LARGE SCALE GENOMIC DNA]</scope>
    <source>
        <strain evidence="2">JCM 6242</strain>
    </source>
</reference>
<accession>A0ABN3W0E8</accession>
<dbReference type="Proteomes" id="UP001500831">
    <property type="component" value="Unassembled WGS sequence"/>
</dbReference>
<dbReference type="EMBL" id="BAAAVI010000032">
    <property type="protein sequence ID" value="GAA2881379.1"/>
    <property type="molecule type" value="Genomic_DNA"/>
</dbReference>
<sequence length="153" mass="16375">MGSPIQLSSVRLTDRVADSRVVRWEEAMAAVPVGHVRAVTAYRSAMTAADPIVLAGDYLGFPRTDSAAFNGRQATDAYVRAGSDRYNATASALNSGGYDFIATWNSLSPDFHHPVFKVSTPRGQGPPAARPAPCPATKEPKTYLLIARPSERA</sequence>
<protein>
    <submittedName>
        <fullName evidence="1">Uncharacterized protein</fullName>
    </submittedName>
</protein>
<keyword evidence="2" id="KW-1185">Reference proteome</keyword>
<evidence type="ECO:0000313" key="1">
    <source>
        <dbReference type="EMBL" id="GAA2881379.1"/>
    </source>
</evidence>